<gene>
    <name evidence="4" type="ORF">B0T10DRAFT_575348</name>
</gene>
<dbReference type="AlphaFoldDB" id="A0A9P8W1Y3"/>
<dbReference type="SUPFAM" id="SSF52540">
    <property type="entry name" value="P-loop containing nucleoside triphosphate hydrolases"/>
    <property type="match status" value="1"/>
</dbReference>
<keyword evidence="5" id="KW-1185">Reference proteome</keyword>
<dbReference type="Gene3D" id="3.40.50.300">
    <property type="entry name" value="P-loop containing nucleotide triphosphate hydrolases"/>
    <property type="match status" value="1"/>
</dbReference>
<feature type="domain" description="DUF7791" evidence="3">
    <location>
        <begin position="460"/>
        <end position="546"/>
    </location>
</feature>
<evidence type="ECO:0000259" key="3">
    <source>
        <dbReference type="Pfam" id="PF25053"/>
    </source>
</evidence>
<organism evidence="4 5">
    <name type="scientific">Thelonectria olida</name>
    <dbReference type="NCBI Taxonomy" id="1576542"/>
    <lineage>
        <taxon>Eukaryota</taxon>
        <taxon>Fungi</taxon>
        <taxon>Dikarya</taxon>
        <taxon>Ascomycota</taxon>
        <taxon>Pezizomycotina</taxon>
        <taxon>Sordariomycetes</taxon>
        <taxon>Hypocreomycetidae</taxon>
        <taxon>Hypocreales</taxon>
        <taxon>Nectriaceae</taxon>
        <taxon>Thelonectria</taxon>
    </lineage>
</organism>
<proteinExistence type="predicted"/>
<accession>A0A9P8W1Y3</accession>
<dbReference type="PANTHER" id="PTHR10039:SF5">
    <property type="entry name" value="NACHT DOMAIN-CONTAINING PROTEIN"/>
    <property type="match status" value="1"/>
</dbReference>
<sequence>MAEFGLAASILQVIDFSTKFALTAYDIYTSSAKAANGLEGLQAQSKDLEVVLSKLQTESEQFVAPSHNGGNDGIVVLAEKSAASLKKMLETLSKVKRPPKGRFRWLLIEYLTRGIDQQSAEIGKEQLQKALVNLLYAKPDEIEKDPQIQLSDSHRQRLEVIFLARLQYLDMDDRDLAIQEAHEKTFQWIFDDSQHQATRWSSLTDWLESNQQLYWITGKAGAGKSTLMKFLTCRGPVEQLEPGKNRTMPHVAAKENRCTKYLEKWAGDKPLIVASFYFWAAGSAAQKSQTGLFRTLLFQLPKLALKPFHLHLHGDGRKFSERELRRMFNRAVVHLSLENKVVLFVDGLDEFDGDLEPLLSIMKSVVSESSVKLCVASRPWVEFQEALKDEPSLRLENLTYFDIKRYVEAKFNVDRNLPSYVAEMLRLPTSSSKPLSPRHRACSYGFELLSTLSFRELAKAIMNLRLNSRCKGLLEIQEVSQLDQSLPSVFEYPGPKIQYLHRTVRDFIDGPEAVRILDRHLPPAFDPNLRLLEAALAMHKACNRHRTEDREGRMISDCMYYAARAHLQHEHETVKLLTAAHQTMDHLSSHCQSFLEPEGIGRAMSDDDMFLCMTIRFGVVQYARAKIKANCLIQLERDSLKQLNLTESGHDSRRARSWATSKRVLKSLYSDTAKVSYPLLLVPFLAGDMPSRGTFSYSSRVAMVDTLLDYGADPNYRFTFQSGGDGAVVDPTTTKKSIMLRTASLADYQNQGSHIRQGDPEAIANSVYSALKHMVGNKTATKLHINEPFCLLKDISVTPYDADIASGQGNRATFNMESLD</sequence>
<dbReference type="PANTHER" id="PTHR10039">
    <property type="entry name" value="AMELOGENIN"/>
    <property type="match status" value="1"/>
</dbReference>
<dbReference type="Pfam" id="PF25053">
    <property type="entry name" value="DUF7791"/>
    <property type="match status" value="1"/>
</dbReference>
<name>A0A9P8W1Y3_9HYPO</name>
<dbReference type="InterPro" id="IPR056693">
    <property type="entry name" value="DUF7791"/>
</dbReference>
<evidence type="ECO:0000256" key="1">
    <source>
        <dbReference type="ARBA" id="ARBA00022737"/>
    </source>
</evidence>
<dbReference type="OrthoDB" id="443402at2759"/>
<dbReference type="EMBL" id="JAGPYM010000015">
    <property type="protein sequence ID" value="KAH6886943.1"/>
    <property type="molecule type" value="Genomic_DNA"/>
</dbReference>
<evidence type="ECO:0000259" key="2">
    <source>
        <dbReference type="Pfam" id="PF24883"/>
    </source>
</evidence>
<protein>
    <recommendedName>
        <fullName evidence="6">NACHT domain-containing protein</fullName>
    </recommendedName>
</protein>
<comment type="caution">
    <text evidence="4">The sequence shown here is derived from an EMBL/GenBank/DDBJ whole genome shotgun (WGS) entry which is preliminary data.</text>
</comment>
<dbReference type="Proteomes" id="UP000777438">
    <property type="component" value="Unassembled WGS sequence"/>
</dbReference>
<reference evidence="4 5" key="1">
    <citation type="journal article" date="2021" name="Nat. Commun.">
        <title>Genetic determinants of endophytism in the Arabidopsis root mycobiome.</title>
        <authorList>
            <person name="Mesny F."/>
            <person name="Miyauchi S."/>
            <person name="Thiergart T."/>
            <person name="Pickel B."/>
            <person name="Atanasova L."/>
            <person name="Karlsson M."/>
            <person name="Huettel B."/>
            <person name="Barry K.W."/>
            <person name="Haridas S."/>
            <person name="Chen C."/>
            <person name="Bauer D."/>
            <person name="Andreopoulos W."/>
            <person name="Pangilinan J."/>
            <person name="LaButti K."/>
            <person name="Riley R."/>
            <person name="Lipzen A."/>
            <person name="Clum A."/>
            <person name="Drula E."/>
            <person name="Henrissat B."/>
            <person name="Kohler A."/>
            <person name="Grigoriev I.V."/>
            <person name="Martin F.M."/>
            <person name="Hacquard S."/>
        </authorList>
    </citation>
    <scope>NUCLEOTIDE SEQUENCE [LARGE SCALE GENOMIC DNA]</scope>
    <source>
        <strain evidence="4 5">MPI-CAGE-CH-0241</strain>
    </source>
</reference>
<evidence type="ECO:0000313" key="4">
    <source>
        <dbReference type="EMBL" id="KAH6886943.1"/>
    </source>
</evidence>
<keyword evidence="1" id="KW-0677">Repeat</keyword>
<dbReference type="Pfam" id="PF24883">
    <property type="entry name" value="NPHP3_N"/>
    <property type="match status" value="1"/>
</dbReference>
<evidence type="ECO:0008006" key="6">
    <source>
        <dbReference type="Google" id="ProtNLM"/>
    </source>
</evidence>
<dbReference type="InterPro" id="IPR056884">
    <property type="entry name" value="NPHP3-like_N"/>
</dbReference>
<dbReference type="InterPro" id="IPR027417">
    <property type="entry name" value="P-loop_NTPase"/>
</dbReference>
<feature type="domain" description="Nephrocystin 3-like N-terminal" evidence="2">
    <location>
        <begin position="185"/>
        <end position="378"/>
    </location>
</feature>
<evidence type="ECO:0000313" key="5">
    <source>
        <dbReference type="Proteomes" id="UP000777438"/>
    </source>
</evidence>